<sequence length="206" mass="20692">MSTVEPRVVVRPLATPLPLGFLALCIATLSFSAVQLHWIPASQGHTVALAAVALTAPLQLLVCVIGFLARDPVAATGMGVLAGSWAAAGLATLSAPPGALSGGLGIVLVGAGLAMLVPTASALAKPVAALVMGISALRFGVTGIAHLAASDQWLTVAGWIGVVLAAVSLYAALAFELEATAKRPVLPLLRRDAVATDEEPGVRSQL</sequence>
<comment type="caution">
    <text evidence="2">The sequence shown here is derived from an EMBL/GenBank/DDBJ whole genome shotgun (WGS) entry which is preliminary data.</text>
</comment>
<protein>
    <submittedName>
        <fullName evidence="2">Uncharacterized protein</fullName>
    </submittedName>
</protein>
<feature type="transmembrane region" description="Helical" evidence="1">
    <location>
        <begin position="75"/>
        <end position="93"/>
    </location>
</feature>
<keyword evidence="1" id="KW-0812">Transmembrane</keyword>
<dbReference type="RefSeq" id="WP_344172574.1">
    <property type="nucleotide sequence ID" value="NZ_BAAANC010000001.1"/>
</dbReference>
<reference evidence="3" key="1">
    <citation type="journal article" date="2019" name="Int. J. Syst. Evol. Microbiol.">
        <title>The Global Catalogue of Microorganisms (GCM) 10K type strain sequencing project: providing services to taxonomists for standard genome sequencing and annotation.</title>
        <authorList>
            <consortium name="The Broad Institute Genomics Platform"/>
            <consortium name="The Broad Institute Genome Sequencing Center for Infectious Disease"/>
            <person name="Wu L."/>
            <person name="Ma J."/>
        </authorList>
    </citation>
    <scope>NUCLEOTIDE SEQUENCE [LARGE SCALE GENOMIC DNA]</scope>
    <source>
        <strain evidence="3">JCM 14303</strain>
    </source>
</reference>
<evidence type="ECO:0000313" key="3">
    <source>
        <dbReference type="Proteomes" id="UP001500363"/>
    </source>
</evidence>
<organism evidence="2 3">
    <name type="scientific">Kribbella lupini</name>
    <dbReference type="NCBI Taxonomy" id="291602"/>
    <lineage>
        <taxon>Bacteria</taxon>
        <taxon>Bacillati</taxon>
        <taxon>Actinomycetota</taxon>
        <taxon>Actinomycetes</taxon>
        <taxon>Propionibacteriales</taxon>
        <taxon>Kribbellaceae</taxon>
        <taxon>Kribbella</taxon>
    </lineage>
</organism>
<keyword evidence="3" id="KW-1185">Reference proteome</keyword>
<name>A0ABP4LBT3_9ACTN</name>
<feature type="transmembrane region" description="Helical" evidence="1">
    <location>
        <begin position="99"/>
        <end position="120"/>
    </location>
</feature>
<evidence type="ECO:0000256" key="1">
    <source>
        <dbReference type="SAM" id="Phobius"/>
    </source>
</evidence>
<keyword evidence="1" id="KW-1133">Transmembrane helix</keyword>
<evidence type="ECO:0000313" key="2">
    <source>
        <dbReference type="EMBL" id="GAA1520475.1"/>
    </source>
</evidence>
<proteinExistence type="predicted"/>
<feature type="transmembrane region" description="Helical" evidence="1">
    <location>
        <begin position="153"/>
        <end position="173"/>
    </location>
</feature>
<feature type="transmembrane region" description="Helical" evidence="1">
    <location>
        <begin position="47"/>
        <end position="68"/>
    </location>
</feature>
<accession>A0ABP4LBT3</accession>
<feature type="transmembrane region" description="Helical" evidence="1">
    <location>
        <begin position="127"/>
        <end position="147"/>
    </location>
</feature>
<gene>
    <name evidence="2" type="ORF">GCM10009741_21460</name>
</gene>
<dbReference type="EMBL" id="BAAANC010000001">
    <property type="protein sequence ID" value="GAA1520475.1"/>
    <property type="molecule type" value="Genomic_DNA"/>
</dbReference>
<dbReference type="Proteomes" id="UP001500363">
    <property type="component" value="Unassembled WGS sequence"/>
</dbReference>
<keyword evidence="1" id="KW-0472">Membrane</keyword>